<dbReference type="PANTHER" id="PTHR31310:SF7">
    <property type="entry name" value="PA-PHOSPHATASE RELATED-FAMILY PROTEIN DDB_G0268928"/>
    <property type="match status" value="1"/>
</dbReference>
<sequence>MNTYIARLFLAIVLLLLILAGIAISQVGQIKDQFSLIAVSILWLCSTWLAIKKPQHANLGVLLFLLSWAVFPLLSFIAQYILGWSADPLLLQIDQMLWQGHTLAAYFQYEQHPVWADVISACYFFFYLLIVASVIYYALQRKTQAGKSFFNGLITLYSIGFIGYLLFPAAGPAFTILPQHGGGGVISQWVTATVNQGVTGMDVFPSLHTAISIFIVGFLIQTGHRKIGIALIPIVTGTVFATIFLRYHYGVDILFGLALSAIQLKISQRQLQAPSSNGST</sequence>
<dbReference type="Proteomes" id="UP000093391">
    <property type="component" value="Chromosome"/>
</dbReference>
<keyword evidence="2 5" id="KW-0812">Transmembrane</keyword>
<dbReference type="STRING" id="1789224.BFG52_00040"/>
<evidence type="ECO:0000259" key="6">
    <source>
        <dbReference type="Pfam" id="PF14378"/>
    </source>
</evidence>
<proteinExistence type="predicted"/>
<dbReference type="InterPro" id="IPR052185">
    <property type="entry name" value="IPC_Synthase-Related"/>
</dbReference>
<feature type="transmembrane region" description="Helical" evidence="5">
    <location>
        <begin position="33"/>
        <end position="51"/>
    </location>
</feature>
<dbReference type="EMBL" id="CP016895">
    <property type="protein sequence ID" value="AOA56908.1"/>
    <property type="molecule type" value="Genomic_DNA"/>
</dbReference>
<evidence type="ECO:0000256" key="5">
    <source>
        <dbReference type="SAM" id="Phobius"/>
    </source>
</evidence>
<dbReference type="OrthoDB" id="9775789at2"/>
<organism evidence="7 8">
    <name type="scientific">Acinetobacter larvae</name>
    <dbReference type="NCBI Taxonomy" id="1789224"/>
    <lineage>
        <taxon>Bacteria</taxon>
        <taxon>Pseudomonadati</taxon>
        <taxon>Pseudomonadota</taxon>
        <taxon>Gammaproteobacteria</taxon>
        <taxon>Moraxellales</taxon>
        <taxon>Moraxellaceae</taxon>
        <taxon>Acinetobacter</taxon>
    </lineage>
</organism>
<reference evidence="7 8" key="1">
    <citation type="submission" date="2016-08" db="EMBL/GenBank/DDBJ databases">
        <authorList>
            <person name="Seilhamer J.J."/>
        </authorList>
    </citation>
    <scope>NUCLEOTIDE SEQUENCE [LARGE SCALE GENOMIC DNA]</scope>
    <source>
        <strain evidence="7 8">BRTC-1</strain>
    </source>
</reference>
<evidence type="ECO:0000313" key="8">
    <source>
        <dbReference type="Proteomes" id="UP000093391"/>
    </source>
</evidence>
<keyword evidence="4 5" id="KW-0472">Membrane</keyword>
<dbReference type="AlphaFoldDB" id="A0A1B2LVG2"/>
<evidence type="ECO:0000256" key="2">
    <source>
        <dbReference type="ARBA" id="ARBA00022692"/>
    </source>
</evidence>
<keyword evidence="3 5" id="KW-1133">Transmembrane helix</keyword>
<feature type="domain" description="Inositolphosphotransferase Aur1/Ipt1" evidence="6">
    <location>
        <begin position="90"/>
        <end position="262"/>
    </location>
</feature>
<dbReference type="PANTHER" id="PTHR31310">
    <property type="match status" value="1"/>
</dbReference>
<protein>
    <recommendedName>
        <fullName evidence="6">Inositolphosphotransferase Aur1/Ipt1 domain-containing protein</fullName>
    </recommendedName>
</protein>
<feature type="transmembrane region" description="Helical" evidence="5">
    <location>
        <begin position="227"/>
        <end position="249"/>
    </location>
</feature>
<name>A0A1B2LVG2_9GAMM</name>
<dbReference type="GO" id="GO:0016020">
    <property type="term" value="C:membrane"/>
    <property type="evidence" value="ECO:0007669"/>
    <property type="project" value="UniProtKB-SubCell"/>
</dbReference>
<evidence type="ECO:0000256" key="4">
    <source>
        <dbReference type="ARBA" id="ARBA00023136"/>
    </source>
</evidence>
<evidence type="ECO:0000256" key="1">
    <source>
        <dbReference type="ARBA" id="ARBA00004141"/>
    </source>
</evidence>
<evidence type="ECO:0000313" key="7">
    <source>
        <dbReference type="EMBL" id="AOA56908.1"/>
    </source>
</evidence>
<feature type="transmembrane region" description="Helical" evidence="5">
    <location>
        <begin position="58"/>
        <end position="82"/>
    </location>
</feature>
<evidence type="ECO:0000256" key="3">
    <source>
        <dbReference type="ARBA" id="ARBA00022989"/>
    </source>
</evidence>
<feature type="transmembrane region" description="Helical" evidence="5">
    <location>
        <begin position="118"/>
        <end position="137"/>
    </location>
</feature>
<keyword evidence="8" id="KW-1185">Reference proteome</keyword>
<accession>A0A1B2LVG2</accession>
<feature type="transmembrane region" description="Helical" evidence="5">
    <location>
        <begin position="149"/>
        <end position="167"/>
    </location>
</feature>
<dbReference type="Gene3D" id="1.20.144.10">
    <property type="entry name" value="Phosphatidic acid phosphatase type 2/haloperoxidase"/>
    <property type="match status" value="1"/>
</dbReference>
<comment type="subcellular location">
    <subcellularLocation>
        <location evidence="1">Membrane</location>
        <topology evidence="1">Multi-pass membrane protein</topology>
    </subcellularLocation>
</comment>
<feature type="transmembrane region" description="Helical" evidence="5">
    <location>
        <begin position="203"/>
        <end position="220"/>
    </location>
</feature>
<dbReference type="Pfam" id="PF14378">
    <property type="entry name" value="PAP2_3"/>
    <property type="match status" value="1"/>
</dbReference>
<dbReference type="KEGG" id="ala:BFG52_00040"/>
<dbReference type="InterPro" id="IPR026841">
    <property type="entry name" value="Aur1/Ipt1"/>
</dbReference>
<dbReference type="RefSeq" id="WP_067550961.1">
    <property type="nucleotide sequence ID" value="NZ_CP016895.1"/>
</dbReference>
<gene>
    <name evidence="7" type="ORF">BFG52_00040</name>
</gene>